<reference evidence="1" key="1">
    <citation type="submission" date="2018-02" db="EMBL/GenBank/DDBJ databases">
        <title>Rhizophora mucronata_Transcriptome.</title>
        <authorList>
            <person name="Meera S.P."/>
            <person name="Sreeshan A."/>
            <person name="Augustine A."/>
        </authorList>
    </citation>
    <scope>NUCLEOTIDE SEQUENCE</scope>
    <source>
        <tissue evidence="1">Leaf</tissue>
    </source>
</reference>
<name>A0A2P2R1C9_RHIMU</name>
<protein>
    <submittedName>
        <fullName evidence="1">Uncharacterized protein</fullName>
    </submittedName>
</protein>
<proteinExistence type="predicted"/>
<sequence length="23" mass="2402">MGKAVSWAAILSQGLDSNPQPCK</sequence>
<dbReference type="EMBL" id="GGEC01092582">
    <property type="protein sequence ID" value="MBX73066.1"/>
    <property type="molecule type" value="Transcribed_RNA"/>
</dbReference>
<dbReference type="AlphaFoldDB" id="A0A2P2R1C9"/>
<evidence type="ECO:0000313" key="1">
    <source>
        <dbReference type="EMBL" id="MBX73066.1"/>
    </source>
</evidence>
<accession>A0A2P2R1C9</accession>
<organism evidence="1">
    <name type="scientific">Rhizophora mucronata</name>
    <name type="common">Asiatic mangrove</name>
    <dbReference type="NCBI Taxonomy" id="61149"/>
    <lineage>
        <taxon>Eukaryota</taxon>
        <taxon>Viridiplantae</taxon>
        <taxon>Streptophyta</taxon>
        <taxon>Embryophyta</taxon>
        <taxon>Tracheophyta</taxon>
        <taxon>Spermatophyta</taxon>
        <taxon>Magnoliopsida</taxon>
        <taxon>eudicotyledons</taxon>
        <taxon>Gunneridae</taxon>
        <taxon>Pentapetalae</taxon>
        <taxon>rosids</taxon>
        <taxon>fabids</taxon>
        <taxon>Malpighiales</taxon>
        <taxon>Rhizophoraceae</taxon>
        <taxon>Rhizophora</taxon>
    </lineage>
</organism>